<dbReference type="Pfam" id="PF04434">
    <property type="entry name" value="SWIM"/>
    <property type="match status" value="1"/>
</dbReference>
<gene>
    <name evidence="4" type="ORF">PZA18_13635</name>
</gene>
<dbReference type="EMBL" id="JARRAF010000015">
    <property type="protein sequence ID" value="MDK2125091.1"/>
    <property type="molecule type" value="Genomic_DNA"/>
</dbReference>
<evidence type="ECO:0000313" key="4">
    <source>
        <dbReference type="EMBL" id="MDK2125091.1"/>
    </source>
</evidence>
<accession>A0ABT7DYE5</accession>
<comment type="caution">
    <text evidence="4">The sequence shown here is derived from an EMBL/GenBank/DDBJ whole genome shotgun (WGS) entry which is preliminary data.</text>
</comment>
<sequence>MQFEYRYYGESQVRHDDQGTGISFAPDTLRQPVHFVADISRHLPFREAISALHDVVVSDLRTKQRDVSAYKAWLAGQEQVMLAEFMAQASSLRGQVEALSQQIAEVRTQRVAMQAPYLKAKQRYFNHIYQHNRDLWFVLDPVITVHPDRVFFECFSQDESTYANFSCGHEMFSHHGDFACGTTNIDYSAPLYAEFQKIRQYKPTRLTVEPAGFTVQTGVDDGFVEEKIDLPESWVRGFLQVSAAMALPGRRLQLHPMDLHNFCLILRWRKERVGPRSIRFELVPGQPVKAVFEPWGQEVVCLRSSHDAPAAESIRIWGRRRLLTLERLTGVAERVQVHLLGTGLPSFWMVSGADWQYTLGLSGWTANDWSRNGQFDLFGPRQQVDTATQAQVFQALASDYKATAAQLGLRLGLQPSLVESSLLAYTQAGRVVYDLADGCYRLRELSREPLPLERLRFCNEREEQASQLVSRGKVKGLSISASDAGRQISAQLQDGDRRHGVTLQIDLDERMAAARCDCDYYVHNKLYRGPCAHILAARMAADLQARQQRG</sequence>
<dbReference type="PROSITE" id="PS50966">
    <property type="entry name" value="ZF_SWIM"/>
    <property type="match status" value="1"/>
</dbReference>
<evidence type="ECO:0000313" key="5">
    <source>
        <dbReference type="Proteomes" id="UP001172778"/>
    </source>
</evidence>
<dbReference type="RefSeq" id="WP_284101403.1">
    <property type="nucleotide sequence ID" value="NZ_JARRAF010000015.1"/>
</dbReference>
<dbReference type="Proteomes" id="UP001172778">
    <property type="component" value="Unassembled WGS sequence"/>
</dbReference>
<organism evidence="4 5">
    <name type="scientific">Parachitinimonas caeni</name>
    <dbReference type="NCBI Taxonomy" id="3031301"/>
    <lineage>
        <taxon>Bacteria</taxon>
        <taxon>Pseudomonadati</taxon>
        <taxon>Pseudomonadota</taxon>
        <taxon>Betaproteobacteria</taxon>
        <taxon>Neisseriales</taxon>
        <taxon>Chitinibacteraceae</taxon>
        <taxon>Parachitinimonas</taxon>
    </lineage>
</organism>
<dbReference type="InterPro" id="IPR007527">
    <property type="entry name" value="Znf_SWIM"/>
</dbReference>
<evidence type="ECO:0000259" key="3">
    <source>
        <dbReference type="PROSITE" id="PS50966"/>
    </source>
</evidence>
<keyword evidence="2" id="KW-0175">Coiled coil</keyword>
<keyword evidence="1" id="KW-0479">Metal-binding</keyword>
<proteinExistence type="predicted"/>
<feature type="domain" description="SWIM-type" evidence="3">
    <location>
        <begin position="501"/>
        <end position="542"/>
    </location>
</feature>
<name>A0ABT7DYE5_9NEIS</name>
<feature type="coiled-coil region" evidence="2">
    <location>
        <begin position="82"/>
        <end position="109"/>
    </location>
</feature>
<protein>
    <submittedName>
        <fullName evidence="4">SWIM zinc finger family protein</fullName>
    </submittedName>
</protein>
<keyword evidence="1" id="KW-0862">Zinc</keyword>
<keyword evidence="5" id="KW-1185">Reference proteome</keyword>
<reference evidence="4" key="1">
    <citation type="submission" date="2023-03" db="EMBL/GenBank/DDBJ databases">
        <title>Chitinimonas shenzhenensis gen. nov., sp. nov., a novel member of family Burkholderiaceae isolated from activated sludge collected in Shen Zhen, China.</title>
        <authorList>
            <person name="Wang X."/>
        </authorList>
    </citation>
    <scope>NUCLEOTIDE SEQUENCE</scope>
    <source>
        <strain evidence="4">DQS-5</strain>
    </source>
</reference>
<keyword evidence="1" id="KW-0863">Zinc-finger</keyword>
<evidence type="ECO:0000256" key="2">
    <source>
        <dbReference type="SAM" id="Coils"/>
    </source>
</evidence>
<evidence type="ECO:0000256" key="1">
    <source>
        <dbReference type="PROSITE-ProRule" id="PRU00325"/>
    </source>
</evidence>